<protein>
    <submittedName>
        <fullName evidence="1">Uncharacterized protein</fullName>
    </submittedName>
</protein>
<gene>
    <name evidence="1" type="ORF">Ahy_A02g005849</name>
</gene>
<organism evidence="1 2">
    <name type="scientific">Arachis hypogaea</name>
    <name type="common">Peanut</name>
    <dbReference type="NCBI Taxonomy" id="3818"/>
    <lineage>
        <taxon>Eukaryota</taxon>
        <taxon>Viridiplantae</taxon>
        <taxon>Streptophyta</taxon>
        <taxon>Embryophyta</taxon>
        <taxon>Tracheophyta</taxon>
        <taxon>Spermatophyta</taxon>
        <taxon>Magnoliopsida</taxon>
        <taxon>eudicotyledons</taxon>
        <taxon>Gunneridae</taxon>
        <taxon>Pentapetalae</taxon>
        <taxon>rosids</taxon>
        <taxon>fabids</taxon>
        <taxon>Fabales</taxon>
        <taxon>Fabaceae</taxon>
        <taxon>Papilionoideae</taxon>
        <taxon>50 kb inversion clade</taxon>
        <taxon>dalbergioids sensu lato</taxon>
        <taxon>Dalbergieae</taxon>
        <taxon>Pterocarpus clade</taxon>
        <taxon>Arachis</taxon>
    </lineage>
</organism>
<keyword evidence="2" id="KW-1185">Reference proteome</keyword>
<sequence length="12" mass="1448">MKPYAQMPNLRV</sequence>
<proteinExistence type="predicted"/>
<dbReference type="Proteomes" id="UP000289738">
    <property type="component" value="Chromosome A02"/>
</dbReference>
<name>A0A445E865_ARAHY</name>
<reference evidence="1 2" key="1">
    <citation type="submission" date="2019-01" db="EMBL/GenBank/DDBJ databases">
        <title>Sequencing of cultivated peanut Arachis hypogaea provides insights into genome evolution and oil improvement.</title>
        <authorList>
            <person name="Chen X."/>
        </authorList>
    </citation>
    <scope>NUCLEOTIDE SEQUENCE [LARGE SCALE GENOMIC DNA]</scope>
    <source>
        <strain evidence="2">cv. Fuhuasheng</strain>
        <tissue evidence="1">Leaves</tissue>
    </source>
</reference>
<accession>A0A445E865</accession>
<evidence type="ECO:0000313" key="2">
    <source>
        <dbReference type="Proteomes" id="UP000289738"/>
    </source>
</evidence>
<dbReference type="EMBL" id="SDMP01000002">
    <property type="protein sequence ID" value="RYR71617.1"/>
    <property type="molecule type" value="Genomic_DNA"/>
</dbReference>
<comment type="caution">
    <text evidence="1">The sequence shown here is derived from an EMBL/GenBank/DDBJ whole genome shotgun (WGS) entry which is preliminary data.</text>
</comment>
<evidence type="ECO:0000313" key="1">
    <source>
        <dbReference type="EMBL" id="RYR71617.1"/>
    </source>
</evidence>